<dbReference type="InterPro" id="IPR036388">
    <property type="entry name" value="WH-like_DNA-bd_sf"/>
</dbReference>
<dbReference type="GO" id="GO:1900376">
    <property type="term" value="P:regulation of secondary metabolite biosynthetic process"/>
    <property type="evidence" value="ECO:0007669"/>
    <property type="project" value="TreeGrafter"/>
</dbReference>
<organism evidence="3 4">
    <name type="scientific">Pseudovibrio exalbescens</name>
    <dbReference type="NCBI Taxonomy" id="197461"/>
    <lineage>
        <taxon>Bacteria</taxon>
        <taxon>Pseudomonadati</taxon>
        <taxon>Pseudomonadota</taxon>
        <taxon>Alphaproteobacteria</taxon>
        <taxon>Hyphomicrobiales</taxon>
        <taxon>Stappiaceae</taxon>
        <taxon>Pseudovibrio</taxon>
    </lineage>
</organism>
<keyword evidence="2" id="KW-0804">Transcription</keyword>
<dbReference type="PANTHER" id="PTHR33202:SF7">
    <property type="entry name" value="FERRIC UPTAKE REGULATION PROTEIN"/>
    <property type="match status" value="1"/>
</dbReference>
<gene>
    <name evidence="2" type="primary">fur</name>
    <name evidence="3" type="ORF">A3843_01085</name>
</gene>
<keyword evidence="1 2" id="KW-0479">Metal-binding</keyword>
<evidence type="ECO:0000256" key="1">
    <source>
        <dbReference type="PIRSR" id="PIRSR602481-2"/>
    </source>
</evidence>
<keyword evidence="2" id="KW-0963">Cytoplasm</keyword>
<keyword evidence="2" id="KW-0862">Zinc</keyword>
<dbReference type="Proteomes" id="UP000185783">
    <property type="component" value="Unassembled WGS sequence"/>
</dbReference>
<dbReference type="RefSeq" id="WP_028482404.1">
    <property type="nucleotide sequence ID" value="NZ_LVVZ01000002.1"/>
</dbReference>
<sequence length="136" mass="15260">MFDGKAILKQAGLRVTPQRLAVISILERATDHPKASEVLQRAHKIDDTLSNSTVYRTLYLLEQAGMITRTVTLGESARFKLVGKSGYEQLVDVETGETLEIASEELQLLRARLLREIGYDVVSHRSIVRARRLAVK</sequence>
<protein>
    <recommendedName>
        <fullName evidence="2">Ferric uptake regulation protein</fullName>
    </recommendedName>
</protein>
<dbReference type="STRING" id="197461.A3843_01085"/>
<dbReference type="AlphaFoldDB" id="A0A1U7JMB3"/>
<dbReference type="Pfam" id="PF01475">
    <property type="entry name" value="FUR"/>
    <property type="match status" value="1"/>
</dbReference>
<dbReference type="GO" id="GO:0003700">
    <property type="term" value="F:DNA-binding transcription factor activity"/>
    <property type="evidence" value="ECO:0007669"/>
    <property type="project" value="UniProtKB-UniRule"/>
</dbReference>
<dbReference type="GO" id="GO:0000976">
    <property type="term" value="F:transcription cis-regulatory region binding"/>
    <property type="evidence" value="ECO:0007669"/>
    <property type="project" value="TreeGrafter"/>
</dbReference>
<dbReference type="GO" id="GO:0045892">
    <property type="term" value="P:negative regulation of DNA-templated transcription"/>
    <property type="evidence" value="ECO:0007669"/>
    <property type="project" value="TreeGrafter"/>
</dbReference>
<keyword evidence="2" id="KW-0238">DNA-binding</keyword>
<keyword evidence="1 2" id="KW-0408">Iron</keyword>
<dbReference type="CDD" id="cd07153">
    <property type="entry name" value="Fur_like"/>
    <property type="match status" value="1"/>
</dbReference>
<proteinExistence type="inferred from homology"/>
<dbReference type="PANTHER" id="PTHR33202">
    <property type="entry name" value="ZINC UPTAKE REGULATION PROTEIN"/>
    <property type="match status" value="1"/>
</dbReference>
<keyword evidence="2" id="KW-0678">Repressor</keyword>
<comment type="caution">
    <text evidence="3">The sequence shown here is derived from an EMBL/GenBank/DDBJ whole genome shotgun (WGS) entry which is preliminary data.</text>
</comment>
<dbReference type="GO" id="GO:0005737">
    <property type="term" value="C:cytoplasm"/>
    <property type="evidence" value="ECO:0007669"/>
    <property type="project" value="UniProtKB-SubCell"/>
</dbReference>
<reference evidence="3 4" key="1">
    <citation type="submission" date="2016-03" db="EMBL/GenBank/DDBJ databases">
        <title>Genome sequence of Nesiotobacter sp. nov., a moderately halophilic alphaproteobacterium isolated from the Yellow Sea, China.</title>
        <authorList>
            <person name="Zhang G."/>
            <person name="Zhang R."/>
        </authorList>
    </citation>
    <scope>NUCLEOTIDE SEQUENCE [LARGE SCALE GENOMIC DNA]</scope>
    <source>
        <strain evidence="3 4">WB1-6</strain>
    </source>
</reference>
<feature type="binding site" evidence="1">
    <location>
        <position position="124"/>
    </location>
    <ligand>
        <name>Fe cation</name>
        <dbReference type="ChEBI" id="CHEBI:24875"/>
    </ligand>
</feature>
<comment type="similarity">
    <text evidence="2">Belongs to the Fur family.</text>
</comment>
<keyword evidence="4" id="KW-1185">Reference proteome</keyword>
<accession>A0A1U7JMB3</accession>
<dbReference type="InterPro" id="IPR002481">
    <property type="entry name" value="FUR"/>
</dbReference>
<evidence type="ECO:0000256" key="2">
    <source>
        <dbReference type="RuleBase" id="RU364037"/>
    </source>
</evidence>
<dbReference type="InterPro" id="IPR036390">
    <property type="entry name" value="WH_DNA-bd_sf"/>
</dbReference>
<name>A0A1U7JMB3_9HYPH</name>
<evidence type="ECO:0000313" key="3">
    <source>
        <dbReference type="EMBL" id="OKL45857.1"/>
    </source>
</evidence>
<dbReference type="EMBL" id="LVVZ01000002">
    <property type="protein sequence ID" value="OKL45857.1"/>
    <property type="molecule type" value="Genomic_DNA"/>
</dbReference>
<comment type="cofactor">
    <cofactor evidence="1">
        <name>Mn(2+)</name>
        <dbReference type="ChEBI" id="CHEBI:29035"/>
    </cofactor>
    <cofactor evidence="1">
        <name>Fe(2+)</name>
        <dbReference type="ChEBI" id="CHEBI:29033"/>
    </cofactor>
    <text evidence="1">Binds 1 Mn(2+) or Fe(2+) ion per subunit.</text>
</comment>
<dbReference type="GO" id="GO:0008270">
    <property type="term" value="F:zinc ion binding"/>
    <property type="evidence" value="ECO:0007669"/>
    <property type="project" value="TreeGrafter"/>
</dbReference>
<evidence type="ECO:0000313" key="4">
    <source>
        <dbReference type="Proteomes" id="UP000185783"/>
    </source>
</evidence>
<comment type="subunit">
    <text evidence="2">Homodimer.</text>
</comment>
<dbReference type="SUPFAM" id="SSF46785">
    <property type="entry name" value="Winged helix' DNA-binding domain"/>
    <property type="match status" value="1"/>
</dbReference>
<dbReference type="Gene3D" id="1.10.10.10">
    <property type="entry name" value="Winged helix-like DNA-binding domain superfamily/Winged helix DNA-binding domain"/>
    <property type="match status" value="1"/>
</dbReference>
<comment type="subcellular location">
    <subcellularLocation>
        <location evidence="2">Cytoplasm</location>
    </subcellularLocation>
</comment>
<keyword evidence="2" id="KW-0805">Transcription regulation</keyword>